<dbReference type="Gene3D" id="3.10.450.590">
    <property type="match status" value="1"/>
</dbReference>
<name>A0A839G030_9MICC</name>
<dbReference type="RefSeq" id="WP_182495812.1">
    <property type="nucleotide sequence ID" value="NZ_BAAAKT010000004.1"/>
</dbReference>
<reference evidence="1 2" key="1">
    <citation type="submission" date="2020-08" db="EMBL/GenBank/DDBJ databases">
        <title>Sequencing the genomes of 1000 actinobacteria strains.</title>
        <authorList>
            <person name="Klenk H.-P."/>
        </authorList>
    </citation>
    <scope>NUCLEOTIDE SEQUENCE [LARGE SCALE GENOMIC DNA]</scope>
    <source>
        <strain evidence="1 2">DSM 19081</strain>
    </source>
</reference>
<sequence length="188" mass="20594">MDTIREAHQALNQAKGQLQAAVQRARSQGHTWAEIGETLGMSRQAAFKRFGEVANPVTDQKITGAPMSIEKVQRTTEQVFDLISAGKYEDLESLIHPEARRELPTSLIAETWARLLTEVGAKESYGDTHVVLPAGERIEEDAQLLGVVVGVTTLNCEAGEMMGRVAVDDQLRIVGLLIVTPEYSPLPF</sequence>
<protein>
    <submittedName>
        <fullName evidence="1">Uncharacterized protein</fullName>
    </submittedName>
</protein>
<evidence type="ECO:0000313" key="1">
    <source>
        <dbReference type="EMBL" id="MBA8922317.1"/>
    </source>
</evidence>
<dbReference type="EMBL" id="JACJIH010000001">
    <property type="protein sequence ID" value="MBA8922317.1"/>
    <property type="molecule type" value="Genomic_DNA"/>
</dbReference>
<gene>
    <name evidence="1" type="ORF">HNR24_002250</name>
</gene>
<organism evidence="1 2">
    <name type="scientific">Nesterenkonia jeotgali</name>
    <dbReference type="NCBI Taxonomy" id="317018"/>
    <lineage>
        <taxon>Bacteria</taxon>
        <taxon>Bacillati</taxon>
        <taxon>Actinomycetota</taxon>
        <taxon>Actinomycetes</taxon>
        <taxon>Micrococcales</taxon>
        <taxon>Micrococcaceae</taxon>
        <taxon>Nesterenkonia</taxon>
    </lineage>
</organism>
<comment type="caution">
    <text evidence="1">The sequence shown here is derived from an EMBL/GenBank/DDBJ whole genome shotgun (WGS) entry which is preliminary data.</text>
</comment>
<proteinExistence type="predicted"/>
<dbReference type="Proteomes" id="UP000546252">
    <property type="component" value="Unassembled WGS sequence"/>
</dbReference>
<accession>A0A839G030</accession>
<evidence type="ECO:0000313" key="2">
    <source>
        <dbReference type="Proteomes" id="UP000546252"/>
    </source>
</evidence>
<dbReference type="AlphaFoldDB" id="A0A839G030"/>